<dbReference type="InterPro" id="IPR027417">
    <property type="entry name" value="P-loop_NTPase"/>
</dbReference>
<keyword evidence="3 12" id="KW-0808">Transferase</keyword>
<dbReference type="EMBL" id="CP000238">
    <property type="protein sequence ID" value="ABF14265.1"/>
    <property type="molecule type" value="Genomic_DNA"/>
</dbReference>
<dbReference type="SUPFAM" id="SSF52540">
    <property type="entry name" value="P-loop containing nucleoside triphosphate hydrolases"/>
    <property type="match status" value="1"/>
</dbReference>
<dbReference type="InterPro" id="IPR010372">
    <property type="entry name" value="DNA_pol3_delta_N"/>
</dbReference>
<evidence type="ECO:0000256" key="5">
    <source>
        <dbReference type="ARBA" id="ARBA00022705"/>
    </source>
</evidence>
<dbReference type="Gene3D" id="3.40.50.300">
    <property type="entry name" value="P-loop containing nucleotide triphosphate hydrolases"/>
    <property type="match status" value="1"/>
</dbReference>
<dbReference type="AlphaFoldDB" id="Q1LTM8"/>
<evidence type="ECO:0000256" key="1">
    <source>
        <dbReference type="ARBA" id="ARBA00012417"/>
    </source>
</evidence>
<keyword evidence="6 12" id="KW-0239">DNA-directed DNA polymerase</keyword>
<organism evidence="12 13">
    <name type="scientific">Baumannia cicadellinicola subsp. Homalodisca coagulata</name>
    <dbReference type="NCBI Taxonomy" id="374463"/>
    <lineage>
        <taxon>Bacteria</taxon>
        <taxon>Pseudomonadati</taxon>
        <taxon>Pseudomonadota</taxon>
        <taxon>Gammaproteobacteria</taxon>
        <taxon>Candidatus Palibaumannia</taxon>
    </lineage>
</organism>
<evidence type="ECO:0000256" key="8">
    <source>
        <dbReference type="ARBA" id="ARBA00049244"/>
    </source>
</evidence>
<protein>
    <recommendedName>
        <fullName evidence="2 9">DNA polymerase III subunit delta</fullName>
        <ecNumber evidence="1 9">2.7.7.7</ecNumber>
    </recommendedName>
</protein>
<dbReference type="STRING" id="374463.BCI_0233"/>
<dbReference type="PANTHER" id="PTHR34388:SF1">
    <property type="entry name" value="DNA POLYMERASE III SUBUNIT DELTA"/>
    <property type="match status" value="1"/>
</dbReference>
<accession>Q1LTM8</accession>
<dbReference type="InterPro" id="IPR032780">
    <property type="entry name" value="DNA_pol3_delt_C"/>
</dbReference>
<dbReference type="NCBIfam" id="TIGR01128">
    <property type="entry name" value="holA"/>
    <property type="match status" value="1"/>
</dbReference>
<dbReference type="GO" id="GO:0009360">
    <property type="term" value="C:DNA polymerase III complex"/>
    <property type="evidence" value="ECO:0007669"/>
    <property type="project" value="UniProtKB-UniRule"/>
</dbReference>
<dbReference type="SUPFAM" id="SSF48019">
    <property type="entry name" value="post-AAA+ oligomerization domain-like"/>
    <property type="match status" value="1"/>
</dbReference>
<evidence type="ECO:0000256" key="2">
    <source>
        <dbReference type="ARBA" id="ARBA00017703"/>
    </source>
</evidence>
<dbReference type="HOGENOM" id="CLU_044694_0_2_6"/>
<evidence type="ECO:0000256" key="6">
    <source>
        <dbReference type="ARBA" id="ARBA00022932"/>
    </source>
</evidence>
<gene>
    <name evidence="12" type="primary">holA</name>
    <name evidence="12" type="ordered locus">BCI_0233</name>
</gene>
<dbReference type="GO" id="GO:0003677">
    <property type="term" value="F:DNA binding"/>
    <property type="evidence" value="ECO:0007669"/>
    <property type="project" value="InterPro"/>
</dbReference>
<dbReference type="PANTHER" id="PTHR34388">
    <property type="entry name" value="DNA POLYMERASE III SUBUNIT DELTA"/>
    <property type="match status" value="1"/>
</dbReference>
<sequence>MIRIFPDQLKAQLQKYLRPCYLLLGRDLLLLQESQDHIYTKAQSLNFQENYNVVLDEVTNWDAIFSFSKELSLFAHRKILLVTLPDNGLTVNIGKKLIMLTSLLHRDLLLILRIYQLTSSHEKSVWFNVLTNHNGVLVDCSTPETAHLPLWVNKRANKMQLSLDNAACELLCHNYENNLTALVQTLEHLKLIYPDGILTLSRIEDAVNDVSHFTHFHWINAILSGNSKRAHHILQQLKNEAMEPIMLLYYLQKEIFLLLTLKRKATSNTLSKLFDQHKISTFRRKGFIRAIQRLNIQQLYQAIALMLKIELILKQDYIDNVWADINALSQLLCGNQLLPALMIHG</sequence>
<keyword evidence="13" id="KW-1185">Reference proteome</keyword>
<evidence type="ECO:0000256" key="7">
    <source>
        <dbReference type="ARBA" id="ARBA00034754"/>
    </source>
</evidence>
<evidence type="ECO:0000256" key="9">
    <source>
        <dbReference type="NCBIfam" id="TIGR01128"/>
    </source>
</evidence>
<feature type="domain" description="DNA polymerase III subunit delta C-terminal" evidence="11">
    <location>
        <begin position="216"/>
        <end position="337"/>
    </location>
</feature>
<comment type="similarity">
    <text evidence="7">Belongs to the DNA polymerase HolA subunit family.</text>
</comment>
<name>Q1LTM8_BAUCH</name>
<dbReference type="OrthoDB" id="9770982at2"/>
<reference evidence="12 13" key="1">
    <citation type="journal article" date="2006" name="PLoS Biol.">
        <title>Metabolic complementarity and genomics of the dual bacterial symbiosis of sharpshooters.</title>
        <authorList>
            <person name="Wu D."/>
            <person name="Daugherty S.C."/>
            <person name="Van Aken S.E."/>
            <person name="Pai G.H."/>
            <person name="Watkins K.L."/>
            <person name="Khouri H."/>
            <person name="Tallon L.J."/>
            <person name="Zaborsky J.M."/>
            <person name="Dunbar H.E."/>
            <person name="Tran P.L."/>
            <person name="Moran N.A."/>
            <person name="Eisen J.A."/>
        </authorList>
    </citation>
    <scope>NUCLEOTIDE SEQUENCE [LARGE SCALE GENOMIC DNA]</scope>
    <source>
        <strain evidence="12">Hc</strain>
    </source>
</reference>
<proteinExistence type="inferred from homology"/>
<dbReference type="InterPro" id="IPR008921">
    <property type="entry name" value="DNA_pol3_clamp-load_cplx_C"/>
</dbReference>
<dbReference type="GO" id="GO:0006261">
    <property type="term" value="P:DNA-templated DNA replication"/>
    <property type="evidence" value="ECO:0007669"/>
    <property type="project" value="TreeGrafter"/>
</dbReference>
<dbReference type="GO" id="GO:0003887">
    <property type="term" value="F:DNA-directed DNA polymerase activity"/>
    <property type="evidence" value="ECO:0007669"/>
    <property type="project" value="UniProtKB-UniRule"/>
</dbReference>
<evidence type="ECO:0000256" key="3">
    <source>
        <dbReference type="ARBA" id="ARBA00022679"/>
    </source>
</evidence>
<evidence type="ECO:0000256" key="4">
    <source>
        <dbReference type="ARBA" id="ARBA00022695"/>
    </source>
</evidence>
<keyword evidence="4 12" id="KW-0548">Nucleotidyltransferase</keyword>
<comment type="catalytic activity">
    <reaction evidence="8">
        <text>DNA(n) + a 2'-deoxyribonucleoside 5'-triphosphate = DNA(n+1) + diphosphate</text>
        <dbReference type="Rhea" id="RHEA:22508"/>
        <dbReference type="Rhea" id="RHEA-COMP:17339"/>
        <dbReference type="Rhea" id="RHEA-COMP:17340"/>
        <dbReference type="ChEBI" id="CHEBI:33019"/>
        <dbReference type="ChEBI" id="CHEBI:61560"/>
        <dbReference type="ChEBI" id="CHEBI:173112"/>
        <dbReference type="EC" id="2.7.7.7"/>
    </reaction>
</comment>
<evidence type="ECO:0000259" key="11">
    <source>
        <dbReference type="Pfam" id="PF14840"/>
    </source>
</evidence>
<evidence type="ECO:0000313" key="12">
    <source>
        <dbReference type="EMBL" id="ABF14265.1"/>
    </source>
</evidence>
<dbReference type="EC" id="2.7.7.7" evidence="1 9"/>
<evidence type="ECO:0000259" key="10">
    <source>
        <dbReference type="Pfam" id="PF06144"/>
    </source>
</evidence>
<dbReference type="RefSeq" id="WP_011520419.1">
    <property type="nucleotide sequence ID" value="NC_007984.1"/>
</dbReference>
<feature type="domain" description="DNA polymerase III delta N-terminal" evidence="10">
    <location>
        <begin position="21"/>
        <end position="140"/>
    </location>
</feature>
<dbReference type="Proteomes" id="UP000002427">
    <property type="component" value="Chromosome"/>
</dbReference>
<dbReference type="Gene3D" id="1.10.8.60">
    <property type="match status" value="1"/>
</dbReference>
<dbReference type="CDD" id="cd18138">
    <property type="entry name" value="HLD_clamp_pol_III_delta"/>
    <property type="match status" value="1"/>
</dbReference>
<dbReference type="KEGG" id="bci:BCI_0233"/>
<dbReference type="Pfam" id="PF14840">
    <property type="entry name" value="DNA_pol3_delt_C"/>
    <property type="match status" value="1"/>
</dbReference>
<dbReference type="Pfam" id="PF06144">
    <property type="entry name" value="DNA_pol3_delta"/>
    <property type="match status" value="1"/>
</dbReference>
<evidence type="ECO:0000313" key="13">
    <source>
        <dbReference type="Proteomes" id="UP000002427"/>
    </source>
</evidence>
<dbReference type="Gene3D" id="1.20.272.10">
    <property type="match status" value="1"/>
</dbReference>
<dbReference type="InterPro" id="IPR005790">
    <property type="entry name" value="DNA_polIII_delta"/>
</dbReference>
<keyword evidence="5" id="KW-0235">DNA replication</keyword>